<dbReference type="Gene3D" id="3.90.550.20">
    <property type="match status" value="1"/>
</dbReference>
<protein>
    <recommendedName>
        <fullName evidence="3">Capsule polysaccharide biosynthesis protein</fullName>
    </recommendedName>
</protein>
<sequence>MDPMSLQNYTIPPGVHPISSDLLDLRSDSEVDHDLLHPKLVSDEKNIWFFWHSGFTHMHPYTQRNVRAWHRRFSKQGWAVRVLDRIPSSPLNVANFLDISDPSTFPRAFVDGRIGGDYAPQHTSDLVRFPLLIKYGGVYADVGLMQIGDLDRLWNKTVGDPSSRFDILTYNAGTVEERSMTNYFMCSGRNNPLFERCHKLFLELWAADGGKTSTEGMHTSPLLKGIPLLGQGGSLTFEENGKKFSPEEVSKMLSDYITQAQAITMVMGLIDEEDNWNGPKYVAEHIYAMDYMEGSQLINAMTAWDGPKAFELMSLSLPQADKQQSAGQRQAREVVEGCLQKSFGFKLAHGLILRVMGDTLGSLWRKHDGSDNVPGTYAHWLRYGTMYWAPDEVPPPLDFQVIEPYKRGPLLKAE</sequence>
<dbReference type="InterPro" id="IPR008441">
    <property type="entry name" value="AfumC-like_glycosyl_Trfase"/>
</dbReference>
<dbReference type="Pfam" id="PF05704">
    <property type="entry name" value="Caps_synth"/>
    <property type="match status" value="1"/>
</dbReference>
<proteinExistence type="predicted"/>
<evidence type="ECO:0000313" key="1">
    <source>
        <dbReference type="EMBL" id="PMD18173.1"/>
    </source>
</evidence>
<dbReference type="AlphaFoldDB" id="A0A2J6PVW0"/>
<reference evidence="1 2" key="1">
    <citation type="submission" date="2016-05" db="EMBL/GenBank/DDBJ databases">
        <title>A degradative enzymes factory behind the ericoid mycorrhizal symbiosis.</title>
        <authorList>
            <consortium name="DOE Joint Genome Institute"/>
            <person name="Martino E."/>
            <person name="Morin E."/>
            <person name="Grelet G."/>
            <person name="Kuo A."/>
            <person name="Kohler A."/>
            <person name="Daghino S."/>
            <person name="Barry K."/>
            <person name="Choi C."/>
            <person name="Cichocki N."/>
            <person name="Clum A."/>
            <person name="Copeland A."/>
            <person name="Hainaut M."/>
            <person name="Haridas S."/>
            <person name="Labutti K."/>
            <person name="Lindquist E."/>
            <person name="Lipzen A."/>
            <person name="Khouja H.-R."/>
            <person name="Murat C."/>
            <person name="Ohm R."/>
            <person name="Olson A."/>
            <person name="Spatafora J."/>
            <person name="Veneault-Fourrey C."/>
            <person name="Henrissat B."/>
            <person name="Grigoriev I."/>
            <person name="Martin F."/>
            <person name="Perotto S."/>
        </authorList>
    </citation>
    <scope>NUCLEOTIDE SEQUENCE [LARGE SCALE GENOMIC DNA]</scope>
    <source>
        <strain evidence="1 2">UAMH 7357</strain>
    </source>
</reference>
<evidence type="ECO:0000313" key="2">
    <source>
        <dbReference type="Proteomes" id="UP000235672"/>
    </source>
</evidence>
<dbReference type="OrthoDB" id="409543at2759"/>
<evidence type="ECO:0008006" key="3">
    <source>
        <dbReference type="Google" id="ProtNLM"/>
    </source>
</evidence>
<dbReference type="EMBL" id="KZ613495">
    <property type="protein sequence ID" value="PMD18173.1"/>
    <property type="molecule type" value="Genomic_DNA"/>
</dbReference>
<gene>
    <name evidence="1" type="ORF">NA56DRAFT_647971</name>
</gene>
<accession>A0A2J6PVW0</accession>
<keyword evidence="2" id="KW-1185">Reference proteome</keyword>
<name>A0A2J6PVW0_9HELO</name>
<dbReference type="SUPFAM" id="SSF53448">
    <property type="entry name" value="Nucleotide-diphospho-sugar transferases"/>
    <property type="match status" value="1"/>
</dbReference>
<dbReference type="GO" id="GO:0016757">
    <property type="term" value="F:glycosyltransferase activity"/>
    <property type="evidence" value="ECO:0007669"/>
    <property type="project" value="InterPro"/>
</dbReference>
<organism evidence="1 2">
    <name type="scientific">Hyaloscypha hepaticicola</name>
    <dbReference type="NCBI Taxonomy" id="2082293"/>
    <lineage>
        <taxon>Eukaryota</taxon>
        <taxon>Fungi</taxon>
        <taxon>Dikarya</taxon>
        <taxon>Ascomycota</taxon>
        <taxon>Pezizomycotina</taxon>
        <taxon>Leotiomycetes</taxon>
        <taxon>Helotiales</taxon>
        <taxon>Hyaloscyphaceae</taxon>
        <taxon>Hyaloscypha</taxon>
    </lineage>
</organism>
<dbReference type="InterPro" id="IPR029044">
    <property type="entry name" value="Nucleotide-diphossugar_trans"/>
</dbReference>
<dbReference type="Proteomes" id="UP000235672">
    <property type="component" value="Unassembled WGS sequence"/>
</dbReference>